<dbReference type="AlphaFoldDB" id="A0AAV5GBK5"/>
<evidence type="ECO:0000256" key="6">
    <source>
        <dbReference type="SAM" id="Phobius"/>
    </source>
</evidence>
<keyword evidence="3 6" id="KW-0812">Transmembrane</keyword>
<accession>A0AAV5GBK5</accession>
<dbReference type="Gene3D" id="1.20.1250.20">
    <property type="entry name" value="MFS general substrate transporter like domains"/>
    <property type="match status" value="2"/>
</dbReference>
<proteinExistence type="predicted"/>
<feature type="transmembrane region" description="Helical" evidence="6">
    <location>
        <begin position="216"/>
        <end position="236"/>
    </location>
</feature>
<feature type="transmembrane region" description="Helical" evidence="6">
    <location>
        <begin position="285"/>
        <end position="309"/>
    </location>
</feature>
<feature type="transmembrane region" description="Helical" evidence="6">
    <location>
        <begin position="45"/>
        <end position="66"/>
    </location>
</feature>
<evidence type="ECO:0000313" key="8">
    <source>
        <dbReference type="EMBL" id="GJN87678.1"/>
    </source>
</evidence>
<keyword evidence="9" id="KW-1185">Reference proteome</keyword>
<dbReference type="Pfam" id="PF07690">
    <property type="entry name" value="MFS_1"/>
    <property type="match status" value="1"/>
</dbReference>
<sequence>MSAQHVSAVLEKAEERQLEHARAPPSPAAAAMDVPAPSAALERRLLWKLDLILTPLFFVVFLITFIDRANIGNARVAGLERDLGLTGYQFNIALTVFYIFYALWEMCSNSVCKYIGARVWIPLQVFAFGLVCMCTGFVKNFSQLIGLRILLGIAEGGVLPAQSLVLSRFYKRDEMVFRLSILVSAAALAGAFGGLLASGFIAAGEVGSLGGAWRNIFVFEGIITIVISGITAALSASGPQDAWWLTAEEKELCLRRVGRDVSVSGTNEKSDRGAVWRYLCTPAPWICAFGYLAANVGVQGASLFTPTIVRSMYPGMTTVQIQLRSVPPFAAIWVFMVGLGLASTLLKRRGVLLLFAAPFAVVGYAVFVGTDMSDTSARYAMLFLNGIGAFPGGPMWIAWGVGCAATDTERSVASGLVPGWGQLGAIIATWCYLPTDAPNYYTGNSMVLGFAALQVVLAALMLWYVKRENALRLAGKRDYRLGELDSLSSDAEKVSSRGESDAEAAEKVRRLGSQHPAWLFPL</sequence>
<dbReference type="GO" id="GO:0016020">
    <property type="term" value="C:membrane"/>
    <property type="evidence" value="ECO:0007669"/>
    <property type="project" value="UniProtKB-SubCell"/>
</dbReference>
<organism evidence="8 9">
    <name type="scientific">Rhodotorula paludigena</name>
    <dbReference type="NCBI Taxonomy" id="86838"/>
    <lineage>
        <taxon>Eukaryota</taxon>
        <taxon>Fungi</taxon>
        <taxon>Dikarya</taxon>
        <taxon>Basidiomycota</taxon>
        <taxon>Pucciniomycotina</taxon>
        <taxon>Microbotryomycetes</taxon>
        <taxon>Sporidiobolales</taxon>
        <taxon>Sporidiobolaceae</taxon>
        <taxon>Rhodotorula</taxon>
    </lineage>
</organism>
<comment type="subcellular location">
    <subcellularLocation>
        <location evidence="1">Membrane</location>
        <topology evidence="1">Multi-pass membrane protein</topology>
    </subcellularLocation>
</comment>
<keyword evidence="5 6" id="KW-0472">Membrane</keyword>
<dbReference type="InterPro" id="IPR020846">
    <property type="entry name" value="MFS_dom"/>
</dbReference>
<feature type="transmembrane region" description="Helical" evidence="6">
    <location>
        <begin position="86"/>
        <end position="107"/>
    </location>
</feature>
<evidence type="ECO:0000256" key="1">
    <source>
        <dbReference type="ARBA" id="ARBA00004141"/>
    </source>
</evidence>
<feature type="transmembrane region" description="Helical" evidence="6">
    <location>
        <begin position="329"/>
        <end position="346"/>
    </location>
</feature>
<dbReference type="EMBL" id="BQKY01000002">
    <property type="protein sequence ID" value="GJN87678.1"/>
    <property type="molecule type" value="Genomic_DNA"/>
</dbReference>
<reference evidence="8 9" key="1">
    <citation type="submission" date="2021-12" db="EMBL/GenBank/DDBJ databases">
        <title>High titer production of polyol ester of fatty acids by Rhodotorula paludigena BS15 towards product separation-free biomass refinery.</title>
        <authorList>
            <person name="Mano J."/>
            <person name="Ono H."/>
            <person name="Tanaka T."/>
            <person name="Naito K."/>
            <person name="Sushida H."/>
            <person name="Ike M."/>
            <person name="Tokuyasu K."/>
            <person name="Kitaoka M."/>
        </authorList>
    </citation>
    <scope>NUCLEOTIDE SEQUENCE [LARGE SCALE GENOMIC DNA]</scope>
    <source>
        <strain evidence="8 9">BS15</strain>
    </source>
</reference>
<dbReference type="Proteomes" id="UP001342314">
    <property type="component" value="Unassembled WGS sequence"/>
</dbReference>
<evidence type="ECO:0000259" key="7">
    <source>
        <dbReference type="PROSITE" id="PS50850"/>
    </source>
</evidence>
<evidence type="ECO:0000256" key="3">
    <source>
        <dbReference type="ARBA" id="ARBA00022692"/>
    </source>
</evidence>
<evidence type="ECO:0000313" key="9">
    <source>
        <dbReference type="Proteomes" id="UP001342314"/>
    </source>
</evidence>
<keyword evidence="2" id="KW-0813">Transport</keyword>
<dbReference type="PANTHER" id="PTHR43791">
    <property type="entry name" value="PERMEASE-RELATED"/>
    <property type="match status" value="1"/>
</dbReference>
<feature type="transmembrane region" description="Helical" evidence="6">
    <location>
        <begin position="119"/>
        <end position="138"/>
    </location>
</feature>
<dbReference type="FunFam" id="1.20.1250.20:FF:000018">
    <property type="entry name" value="MFS transporter permease"/>
    <property type="match status" value="1"/>
</dbReference>
<feature type="domain" description="Major facilitator superfamily (MFS) profile" evidence="7">
    <location>
        <begin position="53"/>
        <end position="470"/>
    </location>
</feature>
<name>A0AAV5GBK5_9BASI</name>
<gene>
    <name evidence="8" type="ORF">Rhopal_000633-T1</name>
</gene>
<dbReference type="PANTHER" id="PTHR43791:SF53">
    <property type="entry name" value="MAJOR FACILITATOR SUPERFAMILY (MFS) PROFILE DOMAIN-CONTAINING PROTEIN"/>
    <property type="match status" value="1"/>
</dbReference>
<keyword evidence="4 6" id="KW-1133">Transmembrane helix</keyword>
<feature type="transmembrane region" description="Helical" evidence="6">
    <location>
        <begin position="351"/>
        <end position="367"/>
    </location>
</feature>
<dbReference type="SUPFAM" id="SSF103473">
    <property type="entry name" value="MFS general substrate transporter"/>
    <property type="match status" value="1"/>
</dbReference>
<dbReference type="PROSITE" id="PS50850">
    <property type="entry name" value="MFS"/>
    <property type="match status" value="1"/>
</dbReference>
<dbReference type="InterPro" id="IPR011701">
    <property type="entry name" value="MFS"/>
</dbReference>
<feature type="transmembrane region" description="Helical" evidence="6">
    <location>
        <begin position="411"/>
        <end position="433"/>
    </location>
</feature>
<feature type="transmembrane region" description="Helical" evidence="6">
    <location>
        <begin position="445"/>
        <end position="465"/>
    </location>
</feature>
<dbReference type="GO" id="GO:0022857">
    <property type="term" value="F:transmembrane transporter activity"/>
    <property type="evidence" value="ECO:0007669"/>
    <property type="project" value="InterPro"/>
</dbReference>
<evidence type="ECO:0000256" key="4">
    <source>
        <dbReference type="ARBA" id="ARBA00022989"/>
    </source>
</evidence>
<comment type="caution">
    <text evidence="8">The sequence shown here is derived from an EMBL/GenBank/DDBJ whole genome shotgun (WGS) entry which is preliminary data.</text>
</comment>
<feature type="transmembrane region" description="Helical" evidence="6">
    <location>
        <begin position="379"/>
        <end position="399"/>
    </location>
</feature>
<feature type="transmembrane region" description="Helical" evidence="6">
    <location>
        <begin position="144"/>
        <end position="167"/>
    </location>
</feature>
<dbReference type="InterPro" id="IPR036259">
    <property type="entry name" value="MFS_trans_sf"/>
</dbReference>
<feature type="transmembrane region" description="Helical" evidence="6">
    <location>
        <begin position="179"/>
        <end position="204"/>
    </location>
</feature>
<protein>
    <recommendedName>
        <fullName evidence="7">Major facilitator superfamily (MFS) profile domain-containing protein</fullName>
    </recommendedName>
</protein>
<evidence type="ECO:0000256" key="5">
    <source>
        <dbReference type="ARBA" id="ARBA00023136"/>
    </source>
</evidence>
<evidence type="ECO:0000256" key="2">
    <source>
        <dbReference type="ARBA" id="ARBA00022448"/>
    </source>
</evidence>